<gene>
    <name evidence="3" type="ORF">DW027_27685</name>
    <name evidence="2" type="ORF">DW075_00450</name>
    <name evidence="1" type="ORF">DXD03_23550</name>
</gene>
<evidence type="ECO:0000313" key="1">
    <source>
        <dbReference type="EMBL" id="RGK54853.1"/>
    </source>
</evidence>
<dbReference type="EMBL" id="QRNE01000001">
    <property type="protein sequence ID" value="RHK30043.1"/>
    <property type="molecule type" value="Genomic_DNA"/>
</dbReference>
<dbReference type="RefSeq" id="WP_117685323.1">
    <property type="nucleotide sequence ID" value="NZ_JAASHA010000017.1"/>
</dbReference>
<comment type="caution">
    <text evidence="1">The sequence shown here is derived from an EMBL/GenBank/DDBJ whole genome shotgun (WGS) entry which is preliminary data.</text>
</comment>
<dbReference type="EMBL" id="QROO01000076">
    <property type="protein sequence ID" value="RHL29619.1"/>
    <property type="molecule type" value="Genomic_DNA"/>
</dbReference>
<evidence type="ECO:0000313" key="6">
    <source>
        <dbReference type="Proteomes" id="UP000285503"/>
    </source>
</evidence>
<dbReference type="Proteomes" id="UP000285503">
    <property type="component" value="Unassembled WGS sequence"/>
</dbReference>
<evidence type="ECO:0000313" key="4">
    <source>
        <dbReference type="Proteomes" id="UP000261210"/>
    </source>
</evidence>
<evidence type="ECO:0000313" key="2">
    <source>
        <dbReference type="EMBL" id="RHK30043.1"/>
    </source>
</evidence>
<dbReference type="EMBL" id="QSQU01000070">
    <property type="protein sequence ID" value="RGK54853.1"/>
    <property type="molecule type" value="Genomic_DNA"/>
</dbReference>
<name>A0A3E4MYS7_9BACE</name>
<proteinExistence type="predicted"/>
<dbReference type="AlphaFoldDB" id="A0A3E4MYS7"/>
<dbReference type="Proteomes" id="UP000261210">
    <property type="component" value="Unassembled WGS sequence"/>
</dbReference>
<accession>A0A3E4MYS7</accession>
<dbReference type="Proteomes" id="UP000284495">
    <property type="component" value="Unassembled WGS sequence"/>
</dbReference>
<protein>
    <submittedName>
        <fullName evidence="1">Uncharacterized protein</fullName>
    </submittedName>
</protein>
<organism evidence="1 4">
    <name type="scientific">Bacteroides xylanisolvens</name>
    <dbReference type="NCBI Taxonomy" id="371601"/>
    <lineage>
        <taxon>Bacteria</taxon>
        <taxon>Pseudomonadati</taxon>
        <taxon>Bacteroidota</taxon>
        <taxon>Bacteroidia</taxon>
        <taxon>Bacteroidales</taxon>
        <taxon>Bacteroidaceae</taxon>
        <taxon>Bacteroides</taxon>
    </lineage>
</organism>
<evidence type="ECO:0000313" key="5">
    <source>
        <dbReference type="Proteomes" id="UP000284495"/>
    </source>
</evidence>
<sequence length="66" mass="7145">MPQKSRLKQELRYYPVTLSLQMTACLGADISSDSYAVGCKSNAFFGNDSGKGRKKMKCGCDCAGMP</sequence>
<evidence type="ECO:0000313" key="3">
    <source>
        <dbReference type="EMBL" id="RHL29619.1"/>
    </source>
</evidence>
<reference evidence="4 5" key="1">
    <citation type="submission" date="2018-08" db="EMBL/GenBank/DDBJ databases">
        <title>A genome reference for cultivated species of the human gut microbiota.</title>
        <authorList>
            <person name="Zou Y."/>
            <person name="Xue W."/>
            <person name="Luo G."/>
        </authorList>
    </citation>
    <scope>NUCLEOTIDE SEQUENCE [LARGE SCALE GENOMIC DNA]</scope>
    <source>
        <strain evidence="3 5">AF38-2</strain>
        <strain evidence="2 6">AF46-11NS</strain>
        <strain evidence="1 4">TF10-34</strain>
    </source>
</reference>